<dbReference type="InterPro" id="IPR045826">
    <property type="entry name" value="SpaA_PFL_dom_2"/>
</dbReference>
<evidence type="ECO:0000256" key="1">
    <source>
        <dbReference type="SAM" id="MobiDB-lite"/>
    </source>
</evidence>
<name>A0A1D9MIE6_9ACTO</name>
<gene>
    <name evidence="5" type="ORF">BK816_00565</name>
</gene>
<evidence type="ECO:0000259" key="3">
    <source>
        <dbReference type="Pfam" id="PF17802"/>
    </source>
</evidence>
<evidence type="ECO:0000313" key="5">
    <source>
        <dbReference type="EMBL" id="AOZ71969.1"/>
    </source>
</evidence>
<protein>
    <submittedName>
        <fullName evidence="5">Uncharacterized protein</fullName>
    </submittedName>
</protein>
<keyword evidence="2" id="KW-0812">Transmembrane</keyword>
<feature type="compositionally biased region" description="Polar residues" evidence="1">
    <location>
        <begin position="9"/>
        <end position="30"/>
    </location>
</feature>
<feature type="region of interest" description="Disordered" evidence="1">
    <location>
        <begin position="1356"/>
        <end position="1375"/>
    </location>
</feature>
<dbReference type="SUPFAM" id="SSF63829">
    <property type="entry name" value="Calcium-dependent phosphotriesterase"/>
    <property type="match status" value="1"/>
</dbReference>
<dbReference type="InterPro" id="IPR041033">
    <property type="entry name" value="SpaA_PFL_dom_1"/>
</dbReference>
<dbReference type="EMBL" id="CP017812">
    <property type="protein sequence ID" value="AOZ71969.1"/>
    <property type="molecule type" value="Genomic_DNA"/>
</dbReference>
<dbReference type="Pfam" id="PF19403">
    <property type="entry name" value="SpaA_2"/>
    <property type="match status" value="1"/>
</dbReference>
<feature type="region of interest" description="Disordered" evidence="1">
    <location>
        <begin position="1"/>
        <end position="30"/>
    </location>
</feature>
<dbReference type="Gene3D" id="2.60.40.10">
    <property type="entry name" value="Immunoglobulins"/>
    <property type="match status" value="1"/>
</dbReference>
<keyword evidence="2" id="KW-1133">Transmembrane helix</keyword>
<evidence type="ECO:0000313" key="6">
    <source>
        <dbReference type="Proteomes" id="UP000176288"/>
    </source>
</evidence>
<organism evidence="5 6">
    <name type="scientific">Boudabousia tangfeifanii</name>
    <dbReference type="NCBI Taxonomy" id="1912795"/>
    <lineage>
        <taxon>Bacteria</taxon>
        <taxon>Bacillati</taxon>
        <taxon>Actinomycetota</taxon>
        <taxon>Actinomycetes</taxon>
        <taxon>Actinomycetales</taxon>
        <taxon>Actinomycetaceae</taxon>
        <taxon>Boudabousia</taxon>
    </lineage>
</organism>
<accession>A0A1D9MIE6</accession>
<evidence type="ECO:0000256" key="2">
    <source>
        <dbReference type="SAM" id="Phobius"/>
    </source>
</evidence>
<feature type="transmembrane region" description="Helical" evidence="2">
    <location>
        <begin position="1539"/>
        <end position="1560"/>
    </location>
</feature>
<dbReference type="Pfam" id="PF17802">
    <property type="entry name" value="SpaA"/>
    <property type="match status" value="1"/>
</dbReference>
<feature type="transmembrane region" description="Helical" evidence="2">
    <location>
        <begin position="59"/>
        <end position="82"/>
    </location>
</feature>
<feature type="domain" description="SpaA-like prealbumin fold" evidence="3">
    <location>
        <begin position="1385"/>
        <end position="1499"/>
    </location>
</feature>
<feature type="compositionally biased region" description="Basic and acidic residues" evidence="1">
    <location>
        <begin position="112"/>
        <end position="128"/>
    </location>
</feature>
<keyword evidence="2" id="KW-0472">Membrane</keyword>
<dbReference type="KEGG" id="avu:BK816_00565"/>
<reference evidence="5 6" key="1">
    <citation type="submission" date="2016-10" db="EMBL/GenBank/DDBJ databases">
        <title>Actinomyces aegypiusis sp. nov., isolated from the Aegypius monachus in Qinghai Tibet Plateau China.</title>
        <authorList>
            <person name="Wang Y."/>
        </authorList>
    </citation>
    <scope>NUCLEOTIDE SEQUENCE [LARGE SCALE GENOMIC DNA]</scope>
    <source>
        <strain evidence="5 6">VUL4_3</strain>
    </source>
</reference>
<keyword evidence="6" id="KW-1185">Reference proteome</keyword>
<dbReference type="Proteomes" id="UP000176288">
    <property type="component" value="Chromosome"/>
</dbReference>
<feature type="region of interest" description="Disordered" evidence="1">
    <location>
        <begin position="111"/>
        <end position="133"/>
    </location>
</feature>
<dbReference type="STRING" id="1912795.BK816_00565"/>
<evidence type="ECO:0000259" key="4">
    <source>
        <dbReference type="Pfam" id="PF19403"/>
    </source>
</evidence>
<dbReference type="InterPro" id="IPR013783">
    <property type="entry name" value="Ig-like_fold"/>
</dbReference>
<feature type="domain" description="SpaA-like prealbumin fold" evidence="4">
    <location>
        <begin position="871"/>
        <end position="984"/>
    </location>
</feature>
<sequence length="1565" mass="166476">MFKFFSGDRASNQSRVASTNGDPNTATPETLHNYAHISDTNLRCNHSQAHKNGSKRVPYGARIGLGVGATVLTAALVSSFAFSGAPATQSFAFVNDNSIEEAVGDTPVIKGTLEHSKSSDGSEPKPGEDFTYTGKFTFNVPEGAPNRIRFSVTQDSQAPFKSAPQLADLKFPSGNVVGVKQDNNDPNTWVYTIENVTQGGTATFVKQATLSAEAGPGTIISGSANFAMTPTGDTQLQNLDQKLIWDAGQCSGVAYFKYRVPEGKLGAWLTDIKFADYSDSQDAVLDPLPANAAALADPKMEKRNGFRVSSPGTTDGAFTNEYLTEAVTRNDDSTKPLFGTDPKLANGRFLDSINWPYNPETWTGKQWIKSGTVFEIRRGFKLANCLPVRVSTSPNPKRDIIGVQISQGRKLPTNDQTAIDVFRLPGGKNIDENSWCDDIYFMDMQPPGTFIYGSPRIGSINIKDPQHGMKTVAFPDRTVQGGIAMGRQYPGWLYYVPQSNMRGLKRFNVQTGRTETVRVTNPRALGYDVTTQPSAFSPDGSFWLARTNDTETRLYRYEFNEDGTVATVYPGAIIMNQTDIRGAYVNDFAFMSNGDFLATFGSSSKAITYVFTAEQVKKNERLYPSQGKKYGTYTNGGYIYGSAFGSDGQLYVSKGTSTATRPNVYIEPESGNRETYMKPFSYSPAAATGILDLTSCSFGGQQPGPTGVKVQKSAVDPVTGTLAPAGEAAKNPVMIGADGTATLKYVVTATNVGDEPITPQNITDTFTAPKGFTVKSVSATVLGGDRLPNVSGSPFTLPVGELAPGGTKAFAITIRVKADSLQAANNATAQVCKNDGNGTPGTGFFNQVAMPEDADGTENNDACIPFTGQPTAHLKLVKQIVNQNGDVINSPVLDDLGHFMLGASGFNPETGSPLAGVSGQAKGNAGVAADEDVVPGNYKLVETIAEPGALNGYYQSGNWDCVGGRMLDGNTVNVPKNGSVTCTIKNTRTPKFHIQKLANTPAEGLNNPHVGEPVVLKNGKGELVYRLEVVNDSNFTGRTGIVRDRFQAPNGLLFDESSVAKVTFSGDGQRFGGKDTYTKAELDQGAVLAESIRGMAPNAKATFTITIPVMADSRQVLGKPVTRFQQHEDALSQCATESATVNRQKVNLAKPNDDAAVNNASLDHENTLYAENDNVWYRDNFACIPVVENKWKVEKFAQYDPAVEGADPANNGGDGFVKTPGSTGTGVVLEPSGEGQLSATVKYRVRVVNRGKLEAVVPEVTDTITLPQGFEITAAKFGRDLDSLAPVKAGGNTVTFTIPASTDKVAGGAHRDYLVEVTGQISATEAAKLNWTESDSAATAAGECLTEGAGRPGTGFFNRVSIDGDDGTDGNNDACTPIKPRTGILLVEKTDAAGARLSGAKFALYQAADASSKPLTMGDLVKADLDPLTAKNAGRFAPDSLSTEDGDDTYHGRFVTPDLNVGTVYFLVETKSPTKDFSLLPEPFVFQVDASGNVVALNAKTAQPIGSADDGTFFTAGAKVSVHDPRTGELPKAGGNGRMPLAVGGTLLVLVSALGMTRILRVRRS</sequence>
<proteinExistence type="predicted"/>
<dbReference type="GO" id="GO:0005975">
    <property type="term" value="P:carbohydrate metabolic process"/>
    <property type="evidence" value="ECO:0007669"/>
    <property type="project" value="UniProtKB-ARBA"/>
</dbReference>